<feature type="transmembrane region" description="Helical" evidence="1">
    <location>
        <begin position="287"/>
        <end position="314"/>
    </location>
</feature>
<dbReference type="RefSeq" id="WP_155806233.1">
    <property type="nucleotide sequence ID" value="NZ_CP069534.1"/>
</dbReference>
<feature type="transmembrane region" description="Helical" evidence="1">
    <location>
        <begin position="58"/>
        <end position="77"/>
    </location>
</feature>
<name>A0AAX1L8J3_9CORY</name>
<feature type="transmembrane region" description="Helical" evidence="1">
    <location>
        <begin position="259"/>
        <end position="281"/>
    </location>
</feature>
<evidence type="ECO:0000313" key="3">
    <source>
        <dbReference type="Proteomes" id="UP000617681"/>
    </source>
</evidence>
<feature type="transmembrane region" description="Helical" evidence="1">
    <location>
        <begin position="21"/>
        <end position="46"/>
    </location>
</feature>
<evidence type="ECO:0000313" key="2">
    <source>
        <dbReference type="EMBL" id="QRP70725.1"/>
    </source>
</evidence>
<reference evidence="2" key="1">
    <citation type="submission" date="2021-02" db="EMBL/GenBank/DDBJ databases">
        <title>FDA dAtabase for Regulatory Grade micrObial Sequences (FDA-ARGOS): Supporting development and validation of Infectious Disease Dx tests.</title>
        <authorList>
            <person name="Sproer C."/>
            <person name="Gronow S."/>
            <person name="Severitt S."/>
            <person name="Schroder I."/>
            <person name="Tallon L."/>
            <person name="Sadzewicz L."/>
            <person name="Zhao X."/>
            <person name="Boylan J."/>
            <person name="Ott S."/>
            <person name="Bowen H."/>
            <person name="Vavikolanu K."/>
            <person name="Mehta A."/>
            <person name="Aluvathingal J."/>
            <person name="Nadendla S."/>
            <person name="Lowell S."/>
            <person name="Myers T."/>
            <person name="Yan Y."/>
            <person name="Sichtig H."/>
        </authorList>
    </citation>
    <scope>NUCLEOTIDE SEQUENCE</scope>
    <source>
        <strain evidence="2">FDAARGOS_1191</strain>
    </source>
</reference>
<feature type="transmembrane region" description="Helical" evidence="1">
    <location>
        <begin position="170"/>
        <end position="191"/>
    </location>
</feature>
<keyword evidence="1" id="KW-0472">Membrane</keyword>
<evidence type="ECO:0000256" key="1">
    <source>
        <dbReference type="SAM" id="Phobius"/>
    </source>
</evidence>
<gene>
    <name evidence="2" type="ORF">I6J21_00665</name>
</gene>
<accession>A0AAX1L8J3</accession>
<sequence>MKAFGLKVESKDSYSGESNRGFSWIRVSTSGISLVISMLVLSPILFFRPISGAAEPILSLPAVIAAASTIFVAYKFLFLEKYKGGWSPLKKYQFSTRLWCATFALFVCSGVERILTIASRGCTSKLCTLIDFINNDENCAGGPQYFEGTLMPVLASILNQIKDKAGPDDVMFFTLLVFSFTLFAILITAIYEGIDHQETYLEVVRQTLLQKVEELRSNISHATYNEDMLFDLGESQLSQDGSFDVRRLMRRIGRKSARFFGLFLVVDLVLTLVFSFLLFSFCGIYEWSGAVITFGFFLTAFTGFFVVATSWIIVDRSMASCMCVVAIDVLAIGLYINILEDFHSDEQSNYLYLLVQIHVLVVIVLFALNAIMAAYFSGNSRLLLDTGKSICWHKTRQTFRKNYYWRLLSTEGSGYDLAGFHRKQLLFARLGAIGVFLRHFDLAFQLSEIEKLTKTYSANREKIGGMKKASKSIGLG</sequence>
<keyword evidence="1" id="KW-0812">Transmembrane</keyword>
<proteinExistence type="predicted"/>
<feature type="transmembrane region" description="Helical" evidence="1">
    <location>
        <begin position="350"/>
        <end position="376"/>
    </location>
</feature>
<protein>
    <submittedName>
        <fullName evidence="2">Uncharacterized protein</fullName>
    </submittedName>
</protein>
<organism evidence="2 3">
    <name type="scientific">Corynebacterium glucuronolyticum</name>
    <dbReference type="NCBI Taxonomy" id="39791"/>
    <lineage>
        <taxon>Bacteria</taxon>
        <taxon>Bacillati</taxon>
        <taxon>Actinomycetota</taxon>
        <taxon>Actinomycetes</taxon>
        <taxon>Mycobacteriales</taxon>
        <taxon>Corynebacteriaceae</taxon>
        <taxon>Corynebacterium</taxon>
    </lineage>
</organism>
<dbReference type="Proteomes" id="UP000617681">
    <property type="component" value="Chromosome"/>
</dbReference>
<feature type="transmembrane region" description="Helical" evidence="1">
    <location>
        <begin position="98"/>
        <end position="118"/>
    </location>
</feature>
<keyword evidence="1" id="KW-1133">Transmembrane helix</keyword>
<dbReference type="EMBL" id="CP069534">
    <property type="protein sequence ID" value="QRP70725.1"/>
    <property type="molecule type" value="Genomic_DNA"/>
</dbReference>
<dbReference type="AlphaFoldDB" id="A0AAX1L8J3"/>
<feature type="transmembrane region" description="Helical" evidence="1">
    <location>
        <begin position="321"/>
        <end position="338"/>
    </location>
</feature>